<proteinExistence type="predicted"/>
<evidence type="ECO:0000313" key="3">
    <source>
        <dbReference type="Proteomes" id="UP000232412"/>
    </source>
</evidence>
<gene>
    <name evidence="2" type="primary">MEST</name>
    <name evidence="2" type="ORF">NSIN_50002</name>
</gene>
<reference evidence="3" key="1">
    <citation type="submission" date="2016-12" db="EMBL/GenBank/DDBJ databases">
        <authorList>
            <person name="Herbold C."/>
        </authorList>
    </citation>
    <scope>NUCLEOTIDE SEQUENCE [LARGE SCALE GENOMIC DNA]</scope>
</reference>
<dbReference type="InterPro" id="IPR000639">
    <property type="entry name" value="Epox_hydrolase-like"/>
</dbReference>
<dbReference type="GO" id="GO:0047372">
    <property type="term" value="F:monoacylglycerol lipase activity"/>
    <property type="evidence" value="ECO:0007669"/>
    <property type="project" value="TreeGrafter"/>
</dbReference>
<dbReference type="Proteomes" id="UP000232412">
    <property type="component" value="Unassembled WGS sequence"/>
</dbReference>
<dbReference type="EMBL" id="FRFC01000006">
    <property type="protein sequence ID" value="SHO47859.1"/>
    <property type="molecule type" value="Genomic_DNA"/>
</dbReference>
<dbReference type="GO" id="GO:0046464">
    <property type="term" value="P:acylglycerol catabolic process"/>
    <property type="evidence" value="ECO:0007669"/>
    <property type="project" value="TreeGrafter"/>
</dbReference>
<dbReference type="EC" id="3.-.-.-" evidence="2"/>
<protein>
    <submittedName>
        <fullName evidence="2">Mesoderm-specific transcript homolog protein</fullName>
        <ecNumber evidence="2">3.-.-.-</ecNumber>
    </submittedName>
</protein>
<dbReference type="SUPFAM" id="SSF53474">
    <property type="entry name" value="alpha/beta-Hydrolases"/>
    <property type="match status" value="1"/>
</dbReference>
<dbReference type="InterPro" id="IPR050266">
    <property type="entry name" value="AB_hydrolase_sf"/>
</dbReference>
<dbReference type="AlphaFoldDB" id="A0A2H1EIV1"/>
<evidence type="ECO:0000313" key="2">
    <source>
        <dbReference type="EMBL" id="SHO47859.1"/>
    </source>
</evidence>
<feature type="domain" description="AB hydrolase-1" evidence="1">
    <location>
        <begin position="63"/>
        <end position="308"/>
    </location>
</feature>
<dbReference type="PANTHER" id="PTHR43798">
    <property type="entry name" value="MONOACYLGLYCEROL LIPASE"/>
    <property type="match status" value="1"/>
</dbReference>
<sequence>MFRKGNFPLFKENKCPRIFTPGEGTMSEKLWKTHALAWKAAGIFFEWKRKKIFYRTGGTGENLLLLHGFPTSSWDWKDLWESLTSRYHVIALDYLGFGFSDKPKGGHYSVFQYADQAEDLLQDLKIDEVHLLAHDLGDTVAQELLARFREKLAGQRIGGPDLKSAFLLNGGIFPETHRPRTIQKLLNGPFGFFFSNLLNKSSFERNLSEIFGPETKPSKEELDGFWECVSNGGGRSVYHKLIRYIRERKLFRERWVGAILDFPVPFAFGDGLIDPVSGIQVVQRLKQFRPEAKIYEFPKIGHYPQTEAPEDVLKAYYNFRSQL</sequence>
<name>A0A2H1EIV1_9ARCH</name>
<evidence type="ECO:0000259" key="1">
    <source>
        <dbReference type="Pfam" id="PF00561"/>
    </source>
</evidence>
<dbReference type="InterPro" id="IPR029058">
    <property type="entry name" value="AB_hydrolase_fold"/>
</dbReference>
<dbReference type="Pfam" id="PF00561">
    <property type="entry name" value="Abhydrolase_1"/>
    <property type="match status" value="1"/>
</dbReference>
<dbReference type="GO" id="GO:0016020">
    <property type="term" value="C:membrane"/>
    <property type="evidence" value="ECO:0007669"/>
    <property type="project" value="TreeGrafter"/>
</dbReference>
<keyword evidence="3" id="KW-1185">Reference proteome</keyword>
<dbReference type="Gene3D" id="3.40.50.1820">
    <property type="entry name" value="alpha/beta hydrolase"/>
    <property type="match status" value="1"/>
</dbReference>
<organism evidence="2 3">
    <name type="scientific">Nitrosotalea sinensis</name>
    <dbReference type="NCBI Taxonomy" id="1499975"/>
    <lineage>
        <taxon>Archaea</taxon>
        <taxon>Nitrososphaerota</taxon>
        <taxon>Nitrososphaeria</taxon>
        <taxon>Nitrosotaleales</taxon>
        <taxon>Nitrosotaleaceae</taxon>
        <taxon>Nitrosotalea</taxon>
    </lineage>
</organism>
<accession>A0A2H1EIV1</accession>
<keyword evidence="2" id="KW-0378">Hydrolase</keyword>
<dbReference type="PANTHER" id="PTHR43798:SF33">
    <property type="entry name" value="HYDROLASE, PUTATIVE (AFU_ORTHOLOGUE AFUA_2G14860)-RELATED"/>
    <property type="match status" value="1"/>
</dbReference>
<dbReference type="PRINTS" id="PR00412">
    <property type="entry name" value="EPOXHYDRLASE"/>
</dbReference>
<dbReference type="InterPro" id="IPR000073">
    <property type="entry name" value="AB_hydrolase_1"/>
</dbReference>